<accession>A0A8X6TTM1</accession>
<name>A0A8X6TTM1_NEPPI</name>
<dbReference type="Proteomes" id="UP000887013">
    <property type="component" value="Unassembled WGS sequence"/>
</dbReference>
<keyword evidence="2" id="KW-1185">Reference proteome</keyword>
<dbReference type="EMBL" id="BMAW01064449">
    <property type="protein sequence ID" value="GFT45244.1"/>
    <property type="molecule type" value="Genomic_DNA"/>
</dbReference>
<evidence type="ECO:0000313" key="2">
    <source>
        <dbReference type="Proteomes" id="UP000887013"/>
    </source>
</evidence>
<evidence type="ECO:0000313" key="1">
    <source>
        <dbReference type="EMBL" id="GFT45244.1"/>
    </source>
</evidence>
<gene>
    <name evidence="1" type="ORF">NPIL_542831</name>
</gene>
<sequence>MALPNTRKPLSAHGSSTQHVLSSIAIRYQTKTRYKKGGTLSTEDERIVFEWGVSGCGICCHGDAAAVQDAPPRDALSPQRVPLINAPPDGEIQKQIKKSFFFFSSSS</sequence>
<comment type="caution">
    <text evidence="1">The sequence shown here is derived from an EMBL/GenBank/DDBJ whole genome shotgun (WGS) entry which is preliminary data.</text>
</comment>
<proteinExistence type="predicted"/>
<reference evidence="1" key="1">
    <citation type="submission" date="2020-08" db="EMBL/GenBank/DDBJ databases">
        <title>Multicomponent nature underlies the extraordinary mechanical properties of spider dragline silk.</title>
        <authorList>
            <person name="Kono N."/>
            <person name="Nakamura H."/>
            <person name="Mori M."/>
            <person name="Yoshida Y."/>
            <person name="Ohtoshi R."/>
            <person name="Malay A.D."/>
            <person name="Moran D.A.P."/>
            <person name="Tomita M."/>
            <person name="Numata K."/>
            <person name="Arakawa K."/>
        </authorList>
    </citation>
    <scope>NUCLEOTIDE SEQUENCE</scope>
</reference>
<dbReference type="AlphaFoldDB" id="A0A8X6TTM1"/>
<protein>
    <submittedName>
        <fullName evidence="1">Uncharacterized protein</fullName>
    </submittedName>
</protein>
<organism evidence="1 2">
    <name type="scientific">Nephila pilipes</name>
    <name type="common">Giant wood spider</name>
    <name type="synonym">Nephila maculata</name>
    <dbReference type="NCBI Taxonomy" id="299642"/>
    <lineage>
        <taxon>Eukaryota</taxon>
        <taxon>Metazoa</taxon>
        <taxon>Ecdysozoa</taxon>
        <taxon>Arthropoda</taxon>
        <taxon>Chelicerata</taxon>
        <taxon>Arachnida</taxon>
        <taxon>Araneae</taxon>
        <taxon>Araneomorphae</taxon>
        <taxon>Entelegynae</taxon>
        <taxon>Araneoidea</taxon>
        <taxon>Nephilidae</taxon>
        <taxon>Nephila</taxon>
    </lineage>
</organism>